<accession>E3HYL8</accession>
<gene>
    <name evidence="1" type="ordered locus">AXYL_06890</name>
</gene>
<proteinExistence type="predicted"/>
<dbReference type="EMBL" id="CP002289">
    <property type="protein sequence ID" value="ADP20172.1"/>
    <property type="molecule type" value="Genomic_DNA"/>
</dbReference>
<dbReference type="AlphaFoldDB" id="E3HYL8"/>
<keyword evidence="1" id="KW-0614">Plasmid</keyword>
<evidence type="ECO:0000313" key="2">
    <source>
        <dbReference type="Proteomes" id="UP000006876"/>
    </source>
</evidence>
<dbReference type="HOGENOM" id="CLU_2784379_0_0_4"/>
<name>E3HYL8_ACHXA</name>
<organism evidence="1 2">
    <name type="scientific">Achromobacter xylosoxidans (strain A8)</name>
    <dbReference type="NCBI Taxonomy" id="762376"/>
    <lineage>
        <taxon>Bacteria</taxon>
        <taxon>Pseudomonadati</taxon>
        <taxon>Pseudomonadota</taxon>
        <taxon>Betaproteobacteria</taxon>
        <taxon>Burkholderiales</taxon>
        <taxon>Alcaligenaceae</taxon>
        <taxon>Achromobacter</taxon>
    </lineage>
</organism>
<evidence type="ECO:0000313" key="1">
    <source>
        <dbReference type="EMBL" id="ADP20172.1"/>
    </source>
</evidence>
<reference evidence="2" key="1">
    <citation type="journal article" date="2011" name="J. Bacteriol.">
        <title>Complete genome sequence of the haloaromatic acid-degrading bacterium Achromobacter xylosoxidans A8.</title>
        <authorList>
            <person name="Strnad H."/>
            <person name="Ridl J."/>
            <person name="Paces J."/>
            <person name="Kolar M."/>
            <person name="Vlcek C."/>
            <person name="Paces V."/>
        </authorList>
    </citation>
    <scope>NUCLEOTIDE SEQUENCE [LARGE SCALE GENOMIC DNA]</scope>
    <source>
        <strain evidence="2">A8</strain>
        <plasmid evidence="2">pA82</plasmid>
    </source>
</reference>
<geneLocation type="plasmid" evidence="1 2">
    <name>pA82</name>
</geneLocation>
<dbReference type="Proteomes" id="UP000006876">
    <property type="component" value="Plasmid pA82"/>
</dbReference>
<protein>
    <submittedName>
        <fullName evidence="1">Uncharacterized protein</fullName>
    </submittedName>
</protein>
<dbReference type="KEGG" id="axy:AXYL_06890"/>
<sequence>MGGNGCVNFHSGFLLTIFRDPIQGLPVITTREALATTWSVSNGNGHFAAGPPYLDLQWAIIWRATSST</sequence>